<dbReference type="PANTHER" id="PTHR13349:SF2">
    <property type="entry name" value="TRANSLATION MACHINERY-ASSOCIATED PROTEIN 16"/>
    <property type="match status" value="1"/>
</dbReference>
<dbReference type="Pfam" id="PF11176">
    <property type="entry name" value="Tma16"/>
    <property type="match status" value="1"/>
</dbReference>
<keyword evidence="4" id="KW-1185">Reference proteome</keyword>
<dbReference type="STRING" id="400727.A0A2T7PZL3"/>
<dbReference type="InterPro" id="IPR021346">
    <property type="entry name" value="Tma16"/>
</dbReference>
<comment type="similarity">
    <text evidence="1">Belongs to the TMA16 family.</text>
</comment>
<proteinExistence type="inferred from homology"/>
<protein>
    <recommendedName>
        <fullName evidence="5">Translation machinery-associated protein 16</fullName>
    </recommendedName>
</protein>
<name>A0A2T7PZL3_POMCA</name>
<dbReference type="OrthoDB" id="270284at2759"/>
<dbReference type="PANTHER" id="PTHR13349">
    <property type="entry name" value="TRANSLATION MACHINERY-ASSOCIATED PROTEIN 16"/>
    <property type="match status" value="1"/>
</dbReference>
<sequence length="176" mass="20896">MPKSQKTKSEKVIHPYSRKALQAERRYSHDKRLSKARKERSSKLDILAEKLKWFHDHLDDREVYTKSELFDMVENFRKRFDEELQQISIVHSVGTRKSKQYAPREAAIQITKEMENNEFESVGIEVPDFLNKANLLAFRNWNGEMKYVQNFKLRKISTNDRQKMEATENGVTKIDS</sequence>
<evidence type="ECO:0008006" key="5">
    <source>
        <dbReference type="Google" id="ProtNLM"/>
    </source>
</evidence>
<dbReference type="FunFam" id="1.20.1440.170:FF:000001">
    <property type="entry name" value="Translation machinery-associated 16 homolog"/>
    <property type="match status" value="1"/>
</dbReference>
<dbReference type="AlphaFoldDB" id="A0A2T7PZL3"/>
<evidence type="ECO:0000313" key="3">
    <source>
        <dbReference type="EMBL" id="PVD38865.1"/>
    </source>
</evidence>
<feature type="compositionally biased region" description="Basic and acidic residues" evidence="2">
    <location>
        <begin position="21"/>
        <end position="33"/>
    </location>
</feature>
<organism evidence="3 4">
    <name type="scientific">Pomacea canaliculata</name>
    <name type="common">Golden apple snail</name>
    <dbReference type="NCBI Taxonomy" id="400727"/>
    <lineage>
        <taxon>Eukaryota</taxon>
        <taxon>Metazoa</taxon>
        <taxon>Spiralia</taxon>
        <taxon>Lophotrochozoa</taxon>
        <taxon>Mollusca</taxon>
        <taxon>Gastropoda</taxon>
        <taxon>Caenogastropoda</taxon>
        <taxon>Architaenioglossa</taxon>
        <taxon>Ampullarioidea</taxon>
        <taxon>Ampullariidae</taxon>
        <taxon>Pomacea</taxon>
    </lineage>
</organism>
<accession>A0A2T7PZL3</accession>
<evidence type="ECO:0000256" key="1">
    <source>
        <dbReference type="ARBA" id="ARBA00034127"/>
    </source>
</evidence>
<comment type="caution">
    <text evidence="3">The sequence shown here is derived from an EMBL/GenBank/DDBJ whole genome shotgun (WGS) entry which is preliminary data.</text>
</comment>
<gene>
    <name evidence="3" type="ORF">C0Q70_01490</name>
</gene>
<dbReference type="GO" id="GO:0005634">
    <property type="term" value="C:nucleus"/>
    <property type="evidence" value="ECO:0007669"/>
    <property type="project" value="TreeGrafter"/>
</dbReference>
<dbReference type="Proteomes" id="UP000245119">
    <property type="component" value="Linkage Group LG1"/>
</dbReference>
<evidence type="ECO:0000313" key="4">
    <source>
        <dbReference type="Proteomes" id="UP000245119"/>
    </source>
</evidence>
<dbReference type="EMBL" id="PZQS01000001">
    <property type="protein sequence ID" value="PVD38865.1"/>
    <property type="molecule type" value="Genomic_DNA"/>
</dbReference>
<dbReference type="OMA" id="SWFLGQI"/>
<dbReference type="Gene3D" id="1.20.1440.170">
    <property type="entry name" value="Translation machinery-associated protein 16-like"/>
    <property type="match status" value="1"/>
</dbReference>
<dbReference type="InterPro" id="IPR038356">
    <property type="entry name" value="Tma16_sf"/>
</dbReference>
<feature type="region of interest" description="Disordered" evidence="2">
    <location>
        <begin position="1"/>
        <end position="38"/>
    </location>
</feature>
<reference evidence="3 4" key="1">
    <citation type="submission" date="2018-04" db="EMBL/GenBank/DDBJ databases">
        <title>The genome of golden apple snail Pomacea canaliculata provides insight into stress tolerance and invasive adaptation.</title>
        <authorList>
            <person name="Liu C."/>
            <person name="Liu B."/>
            <person name="Ren Y."/>
            <person name="Zhang Y."/>
            <person name="Wang H."/>
            <person name="Li S."/>
            <person name="Jiang F."/>
            <person name="Yin L."/>
            <person name="Zhang G."/>
            <person name="Qian W."/>
            <person name="Fan W."/>
        </authorList>
    </citation>
    <scope>NUCLEOTIDE SEQUENCE [LARGE SCALE GENOMIC DNA]</scope>
    <source>
        <strain evidence="3">SZHN2017</strain>
        <tissue evidence="3">Muscle</tissue>
    </source>
</reference>
<evidence type="ECO:0000256" key="2">
    <source>
        <dbReference type="SAM" id="MobiDB-lite"/>
    </source>
</evidence>